<protein>
    <submittedName>
        <fullName evidence="2">Uncharacterized protein</fullName>
    </submittedName>
</protein>
<evidence type="ECO:0000256" key="1">
    <source>
        <dbReference type="SAM" id="MobiDB-lite"/>
    </source>
</evidence>
<gene>
    <name evidence="2" type="ORF">PHYSODRAFT_252074</name>
</gene>
<organism evidence="2 3">
    <name type="scientific">Phytophthora sojae (strain P6497)</name>
    <name type="common">Soybean stem and root rot agent</name>
    <name type="synonym">Phytophthora megasperma f. sp. glycines</name>
    <dbReference type="NCBI Taxonomy" id="1094619"/>
    <lineage>
        <taxon>Eukaryota</taxon>
        <taxon>Sar</taxon>
        <taxon>Stramenopiles</taxon>
        <taxon>Oomycota</taxon>
        <taxon>Peronosporomycetes</taxon>
        <taxon>Peronosporales</taxon>
        <taxon>Peronosporaceae</taxon>
        <taxon>Phytophthora</taxon>
    </lineage>
</organism>
<feature type="region of interest" description="Disordered" evidence="1">
    <location>
        <begin position="108"/>
        <end position="131"/>
    </location>
</feature>
<dbReference type="GeneID" id="20638229"/>
<dbReference type="KEGG" id="psoj:PHYSODRAFT_252074"/>
<reference evidence="2 3" key="1">
    <citation type="journal article" date="2006" name="Science">
        <title>Phytophthora genome sequences uncover evolutionary origins and mechanisms of pathogenesis.</title>
        <authorList>
            <person name="Tyler B.M."/>
            <person name="Tripathy S."/>
            <person name="Zhang X."/>
            <person name="Dehal P."/>
            <person name="Jiang R.H."/>
            <person name="Aerts A."/>
            <person name="Arredondo F.D."/>
            <person name="Baxter L."/>
            <person name="Bensasson D."/>
            <person name="Beynon J.L."/>
            <person name="Chapman J."/>
            <person name="Damasceno C.M."/>
            <person name="Dorrance A.E."/>
            <person name="Dou D."/>
            <person name="Dickerman A.W."/>
            <person name="Dubchak I.L."/>
            <person name="Garbelotto M."/>
            <person name="Gijzen M."/>
            <person name="Gordon S.G."/>
            <person name="Govers F."/>
            <person name="Grunwald N.J."/>
            <person name="Huang W."/>
            <person name="Ivors K.L."/>
            <person name="Jones R.W."/>
            <person name="Kamoun S."/>
            <person name="Krampis K."/>
            <person name="Lamour K.H."/>
            <person name="Lee M.K."/>
            <person name="McDonald W.H."/>
            <person name="Medina M."/>
            <person name="Meijer H.J."/>
            <person name="Nordberg E.K."/>
            <person name="Maclean D.J."/>
            <person name="Ospina-Giraldo M.D."/>
            <person name="Morris P.F."/>
            <person name="Phuntumart V."/>
            <person name="Putnam N.H."/>
            <person name="Rash S."/>
            <person name="Rose J.K."/>
            <person name="Sakihama Y."/>
            <person name="Salamov A.A."/>
            <person name="Savidor A."/>
            <person name="Scheuring C.F."/>
            <person name="Smith B.M."/>
            <person name="Sobral B.W."/>
            <person name="Terry A."/>
            <person name="Torto-Alalibo T.A."/>
            <person name="Win J."/>
            <person name="Xu Z."/>
            <person name="Zhang H."/>
            <person name="Grigoriev I.V."/>
            <person name="Rokhsar D.S."/>
            <person name="Boore J.L."/>
        </authorList>
    </citation>
    <scope>NUCLEOTIDE SEQUENCE [LARGE SCALE GENOMIC DNA]</scope>
    <source>
        <strain evidence="2 3">P6497</strain>
    </source>
</reference>
<name>G4YFD0_PHYSP</name>
<evidence type="ECO:0000313" key="2">
    <source>
        <dbReference type="EMBL" id="EGZ28356.1"/>
    </source>
</evidence>
<dbReference type="AlphaFoldDB" id="G4YFD0"/>
<sequence length="201" mass="21698">MRRGRLVDYAQSLREIAERGEIGDYWQVNAFLKGMSSVAGRRRSVDDDARCPAKTLKVEGVYGGAAGQNGSYGNPALATREGRMRNHERDGYEGGDTSAGSAAVTVMPSATNPMGKKEDTNGRNGMTGSVDSSVTNRRVVSDTRVVLRECGFDTRGELSKAEVAALVTKQLDAWVAAQDATDDARGDEATPDKLLWRRKPV</sequence>
<dbReference type="InParanoid" id="G4YFD0"/>
<feature type="compositionally biased region" description="Polar residues" evidence="1">
    <location>
        <begin position="122"/>
        <end position="131"/>
    </location>
</feature>
<feature type="region of interest" description="Disordered" evidence="1">
    <location>
        <begin position="179"/>
        <end position="201"/>
    </location>
</feature>
<dbReference type="RefSeq" id="XP_009515631.1">
    <property type="nucleotide sequence ID" value="XM_009517336.1"/>
</dbReference>
<proteinExistence type="predicted"/>
<accession>G4YFD0</accession>
<dbReference type="SMR" id="G4YFD0"/>
<evidence type="ECO:0000313" key="3">
    <source>
        <dbReference type="Proteomes" id="UP000002640"/>
    </source>
</evidence>
<feature type="compositionally biased region" description="Basic and acidic residues" evidence="1">
    <location>
        <begin position="182"/>
        <end position="195"/>
    </location>
</feature>
<keyword evidence="3" id="KW-1185">Reference proteome</keyword>
<dbReference type="Proteomes" id="UP000002640">
    <property type="component" value="Unassembled WGS sequence"/>
</dbReference>
<dbReference type="EMBL" id="JH159151">
    <property type="protein sequence ID" value="EGZ28356.1"/>
    <property type="molecule type" value="Genomic_DNA"/>
</dbReference>